<organism evidence="1 2">
    <name type="scientific">Arachis hypogaea</name>
    <name type="common">Peanut</name>
    <dbReference type="NCBI Taxonomy" id="3818"/>
    <lineage>
        <taxon>Eukaryota</taxon>
        <taxon>Viridiplantae</taxon>
        <taxon>Streptophyta</taxon>
        <taxon>Embryophyta</taxon>
        <taxon>Tracheophyta</taxon>
        <taxon>Spermatophyta</taxon>
        <taxon>Magnoliopsida</taxon>
        <taxon>eudicotyledons</taxon>
        <taxon>Gunneridae</taxon>
        <taxon>Pentapetalae</taxon>
        <taxon>rosids</taxon>
        <taxon>fabids</taxon>
        <taxon>Fabales</taxon>
        <taxon>Fabaceae</taxon>
        <taxon>Papilionoideae</taxon>
        <taxon>50 kb inversion clade</taxon>
        <taxon>dalbergioids sensu lato</taxon>
        <taxon>Dalbergieae</taxon>
        <taxon>Pterocarpus clade</taxon>
        <taxon>Arachis</taxon>
    </lineage>
</organism>
<dbReference type="AlphaFoldDB" id="A0A444YI05"/>
<evidence type="ECO:0000313" key="1">
    <source>
        <dbReference type="EMBL" id="RYR01541.1"/>
    </source>
</evidence>
<proteinExistence type="predicted"/>
<accession>A0A444YI05</accession>
<comment type="caution">
    <text evidence="1">The sequence shown here is derived from an EMBL/GenBank/DDBJ whole genome shotgun (WGS) entry which is preliminary data.</text>
</comment>
<keyword evidence="2" id="KW-1185">Reference proteome</keyword>
<evidence type="ECO:0000313" key="2">
    <source>
        <dbReference type="Proteomes" id="UP000289738"/>
    </source>
</evidence>
<gene>
    <name evidence="1" type="ORF">Ahy_B06g080430</name>
</gene>
<dbReference type="EMBL" id="SDMP01000016">
    <property type="protein sequence ID" value="RYR01541.1"/>
    <property type="molecule type" value="Genomic_DNA"/>
</dbReference>
<protein>
    <submittedName>
        <fullName evidence="1">Uncharacterized protein</fullName>
    </submittedName>
</protein>
<sequence>MWMMKIYGDGESWTPIFQYTNSSITTSRLPSCIGSLDRENKEFRIFATPWCDFKAHGKFQIIHHIPTLIPLKDIIIGDNVVVQNIYSLDNPN</sequence>
<name>A0A444YI05_ARAHY</name>
<dbReference type="Proteomes" id="UP000289738">
    <property type="component" value="Chromosome B06"/>
</dbReference>
<reference evidence="1 2" key="1">
    <citation type="submission" date="2019-01" db="EMBL/GenBank/DDBJ databases">
        <title>Sequencing of cultivated peanut Arachis hypogaea provides insights into genome evolution and oil improvement.</title>
        <authorList>
            <person name="Chen X."/>
        </authorList>
    </citation>
    <scope>NUCLEOTIDE SEQUENCE [LARGE SCALE GENOMIC DNA]</scope>
    <source>
        <strain evidence="2">cv. Fuhuasheng</strain>
        <tissue evidence="1">Leaves</tissue>
    </source>
</reference>